<dbReference type="NCBIfam" id="NF001567">
    <property type="entry name" value="PRK00389.1"/>
    <property type="match status" value="1"/>
</dbReference>
<dbReference type="PANTHER" id="PTHR43757">
    <property type="entry name" value="AMINOMETHYLTRANSFERASE"/>
    <property type="match status" value="1"/>
</dbReference>
<dbReference type="EC" id="2.1.2.10" evidence="2"/>
<name>A0AAQ4CPR1_9CREN</name>
<sequence length="346" mass="39261">MFVSPLYDLEEKIGANFGEFAGWQMPMSFSGYIEEHMAVRTGVAYFNLSHMGRLRIKGNLKELETLIAKEISSAKSGEMIGPTAFLNDKGGFLDDVMAYKISSDECLIVTNAVNREKIIKWIISNSSLDVEDLTFKYIMIAIQGRKIEDILGKIELKPLEFKINTKFLNYDVFLVSRSGWTGENGLEIWATVEIGKQLVSDLLKLGIKPAGLIARDSLRQEMGFVLYGEDINENTTPIEARYWVFSLNKDFIGKDAIIEQLKNGISKIRIGFKMKKGERIIPRHSSKIFSVGNEVGYVTSSIYSPYLNRVIGMGYINPKYFFLGYNLSVDIRGKHYDIKIDEFPFI</sequence>
<dbReference type="GO" id="GO:0005960">
    <property type="term" value="C:glycine cleavage complex"/>
    <property type="evidence" value="ECO:0007669"/>
    <property type="project" value="InterPro"/>
</dbReference>
<dbReference type="EMBL" id="AP025226">
    <property type="protein sequence ID" value="BDB97792.1"/>
    <property type="molecule type" value="Genomic_DNA"/>
</dbReference>
<reference evidence="10 11" key="1">
    <citation type="journal article" date="2022" name="Microbiol. Resour. Announc.">
        <title>Complete Genome Sequence of the Hyperthermophilic and Acidophilic Archaeon Saccharolobus caldissimus Strain HS-3T.</title>
        <authorList>
            <person name="Sakai H.D."/>
            <person name="Kurosawa N."/>
        </authorList>
    </citation>
    <scope>NUCLEOTIDE SEQUENCE [LARGE SCALE GENOMIC DNA]</scope>
    <source>
        <strain evidence="10 11">JCM32116</strain>
    </source>
</reference>
<dbReference type="Pfam" id="PF08669">
    <property type="entry name" value="GCV_T_C"/>
    <property type="match status" value="1"/>
</dbReference>
<accession>A0AAQ4CPR1</accession>
<protein>
    <recommendedName>
        <fullName evidence="2">aminomethyltransferase</fullName>
        <ecNumber evidence="2">2.1.2.10</ecNumber>
    </recommendedName>
    <alternativeName>
        <fullName evidence="5">Glycine cleavage system T protein</fullName>
    </alternativeName>
</protein>
<proteinExistence type="inferred from homology"/>
<evidence type="ECO:0000256" key="4">
    <source>
        <dbReference type="ARBA" id="ARBA00022679"/>
    </source>
</evidence>
<dbReference type="GO" id="GO:0006546">
    <property type="term" value="P:glycine catabolic process"/>
    <property type="evidence" value="ECO:0007669"/>
    <property type="project" value="InterPro"/>
</dbReference>
<dbReference type="RefSeq" id="WP_229571760.1">
    <property type="nucleotide sequence ID" value="NZ_AP025226.1"/>
</dbReference>
<dbReference type="PIRSF" id="PIRSF006487">
    <property type="entry name" value="GcvT"/>
    <property type="match status" value="1"/>
</dbReference>
<dbReference type="KEGG" id="scas:SACC_08090"/>
<keyword evidence="11" id="KW-1185">Reference proteome</keyword>
<dbReference type="InterPro" id="IPR006223">
    <property type="entry name" value="GcvT"/>
</dbReference>
<comment type="catalytic activity">
    <reaction evidence="6">
        <text>N(6)-[(R)-S(8)-aminomethyldihydrolipoyl]-L-lysyl-[protein] + (6S)-5,6,7,8-tetrahydrofolate = N(6)-[(R)-dihydrolipoyl]-L-lysyl-[protein] + (6R)-5,10-methylene-5,6,7,8-tetrahydrofolate + NH4(+)</text>
        <dbReference type="Rhea" id="RHEA:16945"/>
        <dbReference type="Rhea" id="RHEA-COMP:10475"/>
        <dbReference type="Rhea" id="RHEA-COMP:10492"/>
        <dbReference type="ChEBI" id="CHEBI:15636"/>
        <dbReference type="ChEBI" id="CHEBI:28938"/>
        <dbReference type="ChEBI" id="CHEBI:57453"/>
        <dbReference type="ChEBI" id="CHEBI:83100"/>
        <dbReference type="ChEBI" id="CHEBI:83143"/>
        <dbReference type="EC" id="2.1.2.10"/>
    </reaction>
</comment>
<dbReference type="Gene3D" id="4.10.1250.10">
    <property type="entry name" value="Aminomethyltransferase fragment"/>
    <property type="match status" value="1"/>
</dbReference>
<feature type="domain" description="Aminomethyltransferase C-terminal" evidence="9">
    <location>
        <begin position="269"/>
        <end position="345"/>
    </location>
</feature>
<keyword evidence="3" id="KW-0032">Aminotransferase</keyword>
<dbReference type="InterPro" id="IPR006222">
    <property type="entry name" value="GCVT_N"/>
</dbReference>
<dbReference type="SUPFAM" id="SSF101790">
    <property type="entry name" value="Aminomethyltransferase beta-barrel domain"/>
    <property type="match status" value="1"/>
</dbReference>
<dbReference type="Gene3D" id="3.30.1360.120">
    <property type="entry name" value="Probable tRNA modification gtpase trme, domain 1"/>
    <property type="match status" value="1"/>
</dbReference>
<gene>
    <name evidence="10" type="ORF">SACC_08090</name>
</gene>
<dbReference type="InterPro" id="IPR029043">
    <property type="entry name" value="GcvT/YgfZ_C"/>
</dbReference>
<evidence type="ECO:0000259" key="8">
    <source>
        <dbReference type="Pfam" id="PF01571"/>
    </source>
</evidence>
<dbReference type="SUPFAM" id="SSF103025">
    <property type="entry name" value="Folate-binding domain"/>
    <property type="match status" value="1"/>
</dbReference>
<organism evidence="10 11">
    <name type="scientific">Saccharolobus caldissimus</name>
    <dbReference type="NCBI Taxonomy" id="1702097"/>
    <lineage>
        <taxon>Archaea</taxon>
        <taxon>Thermoproteota</taxon>
        <taxon>Thermoprotei</taxon>
        <taxon>Sulfolobales</taxon>
        <taxon>Sulfolobaceae</taxon>
        <taxon>Saccharolobus</taxon>
    </lineage>
</organism>
<dbReference type="Pfam" id="PF01571">
    <property type="entry name" value="GCV_T"/>
    <property type="match status" value="1"/>
</dbReference>
<evidence type="ECO:0000313" key="11">
    <source>
        <dbReference type="Proteomes" id="UP001319921"/>
    </source>
</evidence>
<dbReference type="GO" id="GO:0008483">
    <property type="term" value="F:transaminase activity"/>
    <property type="evidence" value="ECO:0007669"/>
    <property type="project" value="UniProtKB-KW"/>
</dbReference>
<feature type="binding site" evidence="7">
    <location>
        <position position="187"/>
    </location>
    <ligand>
        <name>substrate</name>
    </ligand>
</feature>
<evidence type="ECO:0000259" key="9">
    <source>
        <dbReference type="Pfam" id="PF08669"/>
    </source>
</evidence>
<evidence type="ECO:0000256" key="7">
    <source>
        <dbReference type="PIRSR" id="PIRSR006487-1"/>
    </source>
</evidence>
<evidence type="ECO:0000256" key="5">
    <source>
        <dbReference type="ARBA" id="ARBA00031395"/>
    </source>
</evidence>
<feature type="domain" description="GCVT N-terminal" evidence="8">
    <location>
        <begin position="6"/>
        <end position="242"/>
    </location>
</feature>
<dbReference type="InterPro" id="IPR027266">
    <property type="entry name" value="TrmE/GcvT-like"/>
</dbReference>
<keyword evidence="4" id="KW-0808">Transferase</keyword>
<evidence type="ECO:0000256" key="2">
    <source>
        <dbReference type="ARBA" id="ARBA00012616"/>
    </source>
</evidence>
<evidence type="ECO:0000313" key="10">
    <source>
        <dbReference type="EMBL" id="BDB97792.1"/>
    </source>
</evidence>
<evidence type="ECO:0000256" key="1">
    <source>
        <dbReference type="ARBA" id="ARBA00008609"/>
    </source>
</evidence>
<dbReference type="InterPro" id="IPR013977">
    <property type="entry name" value="GcvT_C"/>
</dbReference>
<dbReference type="Gene3D" id="2.40.30.110">
    <property type="entry name" value="Aminomethyltransferase beta-barrel domains"/>
    <property type="match status" value="1"/>
</dbReference>
<dbReference type="NCBIfam" id="TIGR00528">
    <property type="entry name" value="gcvT"/>
    <property type="match status" value="1"/>
</dbReference>
<dbReference type="AlphaFoldDB" id="A0AAQ4CPR1"/>
<dbReference type="GO" id="GO:0004047">
    <property type="term" value="F:aminomethyltransferase activity"/>
    <property type="evidence" value="ECO:0007669"/>
    <property type="project" value="UniProtKB-EC"/>
</dbReference>
<dbReference type="Gene3D" id="3.30.70.1400">
    <property type="entry name" value="Aminomethyltransferase beta-barrel domains"/>
    <property type="match status" value="1"/>
</dbReference>
<dbReference type="InterPro" id="IPR028896">
    <property type="entry name" value="GcvT/YgfZ/DmdA"/>
</dbReference>
<comment type="similarity">
    <text evidence="1">Belongs to the GcvT family.</text>
</comment>
<evidence type="ECO:0000256" key="6">
    <source>
        <dbReference type="ARBA" id="ARBA00047665"/>
    </source>
</evidence>
<dbReference type="PANTHER" id="PTHR43757:SF2">
    <property type="entry name" value="AMINOMETHYLTRANSFERASE, MITOCHONDRIAL"/>
    <property type="match status" value="1"/>
</dbReference>
<dbReference type="Proteomes" id="UP001319921">
    <property type="component" value="Chromosome"/>
</dbReference>
<evidence type="ECO:0000256" key="3">
    <source>
        <dbReference type="ARBA" id="ARBA00022576"/>
    </source>
</evidence>
<dbReference type="GeneID" id="68865547"/>